<evidence type="ECO:0000256" key="5">
    <source>
        <dbReference type="ARBA" id="ARBA00023136"/>
    </source>
</evidence>
<feature type="transmembrane region" description="Helical" evidence="8">
    <location>
        <begin position="203"/>
        <end position="222"/>
    </location>
</feature>
<dbReference type="GO" id="GO:0001653">
    <property type="term" value="F:peptide receptor activity"/>
    <property type="evidence" value="ECO:0007669"/>
    <property type="project" value="TreeGrafter"/>
</dbReference>
<sequence length="1035" mass="112399">MRLFRSRKSSSTVMEHQAGGSIYSVEGRASSLEHGPAVMDGGVMRVTNRGSTSTLNGTAEVKNSGASDPPEWDAFPLPPPRGKGALIRWDFSVVSLLPWTLRIPLRLHDCKNPKNGKLYCKWDAVLYDKLNRRELWARHGQSMHWLTLEFENPGLEKGYQIDLAYKSLQLIRVLSLILVLGGYESLHNRYPEATFGRVLLAEPLNALIYLGLIHFTIVSILVREPSPPPRSSSTASLRASHESYFQAFQSCFAWFTTTLALLWMYLGPELIAWYTWPMDEASTFCILLLVTACLYRLRFILMVAVSVYQIILFVALRASFPSVAQRHGEFFDLPTDPVIMVVSALFMAILTYSLEVLGRKDFVQSLMVTIESQRSDRLLRNVLPKRIIDTLKERQQQDLSAVSVCNTARSTAAGQLLAQTNCGQSNYLHVPNGGQQQGGYAISSQNSAAFTMQIAAASSQAQLLTGKSTKRSGVPHSRSFAGIAAAAAAAAVGGNASTSGLYNSALAEFYNDASILFADVVGFTSISSRVPPEQVLLLLNELFFMFDNIAEKHGLEKIKTIGDAYMAAAGLPTPHPLHAHAVARMGLDMVADVGVFCDDMGNPLALRVGCHSGSCVAGVIGRKEVHLRRLGRLCEHSVSDGESRRAYEGQRPGKATAAAAAAAQVHCSEATAQRIQGDFELVDRGDMFIKGKGLMRTFFIEREMESTKDRSVRCLRPRVAVGVVRKVLPNKKTLEEWRDRLCTGANGSLCLLATPAAVDPCPSESPRRESLQSLPGKEALGSMPADLEAGLGSGRCCDAGNSRSGFIHASAARVETAVAMEATVKVMATITARAMVTAATKRVMGTAATRKVTATEAIRKKFGNGGYGNGQGYKAGGNGNSFYKKSWSGNKFGGFTKPALPINQFYYTDPQANGKNIRLKLDFGNVVRNPEASGNNPMKLVLTQPAEGDTPAKVNEFSVGWKGAGQILRKDLQRGGSHARIGQNKGHLMIEVTSPEGEPIRCRVPPAQGVAIQALLRYSLPKMVPRTTPIEPSAP</sequence>
<gene>
    <name evidence="10" type="ORF">FOZ60_014198</name>
</gene>
<dbReference type="InterPro" id="IPR001054">
    <property type="entry name" value="A/G_cyclase"/>
</dbReference>
<proteinExistence type="predicted"/>
<evidence type="ECO:0000313" key="10">
    <source>
        <dbReference type="EMBL" id="KAF4692063.1"/>
    </source>
</evidence>
<dbReference type="InterPro" id="IPR050401">
    <property type="entry name" value="Cyclic_nucleotide_synthase"/>
</dbReference>
<dbReference type="GO" id="GO:0005886">
    <property type="term" value="C:plasma membrane"/>
    <property type="evidence" value="ECO:0007669"/>
    <property type="project" value="TreeGrafter"/>
</dbReference>
<feature type="transmembrane region" description="Helical" evidence="8">
    <location>
        <begin position="338"/>
        <end position="357"/>
    </location>
</feature>
<feature type="transmembrane region" description="Helical" evidence="8">
    <location>
        <begin position="299"/>
        <end position="318"/>
    </location>
</feature>
<dbReference type="Gene3D" id="3.30.70.1230">
    <property type="entry name" value="Nucleotide cyclase"/>
    <property type="match status" value="1"/>
</dbReference>
<dbReference type="EMBL" id="JABANP010000066">
    <property type="protein sequence ID" value="KAF4692063.1"/>
    <property type="molecule type" value="Genomic_DNA"/>
</dbReference>
<keyword evidence="6" id="KW-0456">Lyase</keyword>
<evidence type="ECO:0000259" key="9">
    <source>
        <dbReference type="PROSITE" id="PS50125"/>
    </source>
</evidence>
<organism evidence="10 11">
    <name type="scientific">Perkinsus olseni</name>
    <name type="common">Perkinsus atlanticus</name>
    <dbReference type="NCBI Taxonomy" id="32597"/>
    <lineage>
        <taxon>Eukaryota</taxon>
        <taxon>Sar</taxon>
        <taxon>Alveolata</taxon>
        <taxon>Perkinsozoa</taxon>
        <taxon>Perkinsea</taxon>
        <taxon>Perkinsida</taxon>
        <taxon>Perkinsidae</taxon>
        <taxon>Perkinsus</taxon>
    </lineage>
</organism>
<evidence type="ECO:0000256" key="8">
    <source>
        <dbReference type="SAM" id="Phobius"/>
    </source>
</evidence>
<dbReference type="AlphaFoldDB" id="A0A7J6P7E0"/>
<dbReference type="PANTHER" id="PTHR11920:SF335">
    <property type="entry name" value="GUANYLATE CYCLASE"/>
    <property type="match status" value="1"/>
</dbReference>
<dbReference type="InterPro" id="IPR029787">
    <property type="entry name" value="Nucleotide_cyclase"/>
</dbReference>
<dbReference type="PROSITE" id="PS50125">
    <property type="entry name" value="GUANYLATE_CYCLASE_2"/>
    <property type="match status" value="1"/>
</dbReference>
<keyword evidence="5 8" id="KW-0472">Membrane</keyword>
<dbReference type="SMART" id="SM00044">
    <property type="entry name" value="CYCc"/>
    <property type="match status" value="1"/>
</dbReference>
<evidence type="ECO:0000256" key="2">
    <source>
        <dbReference type="ARBA" id="ARBA00022692"/>
    </source>
</evidence>
<keyword evidence="3" id="KW-0547">Nucleotide-binding</keyword>
<feature type="transmembrane region" description="Helical" evidence="8">
    <location>
        <begin position="243"/>
        <end position="265"/>
    </location>
</feature>
<name>A0A7J6P7E0_PEROL</name>
<dbReference type="GO" id="GO:0007168">
    <property type="term" value="P:receptor guanylyl cyclase signaling pathway"/>
    <property type="evidence" value="ECO:0007669"/>
    <property type="project" value="TreeGrafter"/>
</dbReference>
<feature type="region of interest" description="Disordered" evidence="7">
    <location>
        <begin position="48"/>
        <end position="72"/>
    </location>
</feature>
<feature type="compositionally biased region" description="Polar residues" evidence="7">
    <location>
        <begin position="48"/>
        <end position="57"/>
    </location>
</feature>
<dbReference type="SUPFAM" id="SSF55073">
    <property type="entry name" value="Nucleotide cyclase"/>
    <property type="match status" value="2"/>
</dbReference>
<accession>A0A7J6P7E0</accession>
<evidence type="ECO:0000256" key="1">
    <source>
        <dbReference type="ARBA" id="ARBA00004370"/>
    </source>
</evidence>
<dbReference type="GO" id="GO:0035556">
    <property type="term" value="P:intracellular signal transduction"/>
    <property type="evidence" value="ECO:0007669"/>
    <property type="project" value="InterPro"/>
</dbReference>
<keyword evidence="2 8" id="KW-0812">Transmembrane</keyword>
<dbReference type="Pfam" id="PF00211">
    <property type="entry name" value="Guanylate_cyc"/>
    <property type="match status" value="1"/>
</dbReference>
<evidence type="ECO:0000256" key="6">
    <source>
        <dbReference type="ARBA" id="ARBA00023239"/>
    </source>
</evidence>
<dbReference type="GO" id="GO:0004016">
    <property type="term" value="F:adenylate cyclase activity"/>
    <property type="evidence" value="ECO:0007669"/>
    <property type="project" value="TreeGrafter"/>
</dbReference>
<comment type="subcellular location">
    <subcellularLocation>
        <location evidence="1">Membrane</location>
    </subcellularLocation>
</comment>
<dbReference type="GO" id="GO:0000166">
    <property type="term" value="F:nucleotide binding"/>
    <property type="evidence" value="ECO:0007669"/>
    <property type="project" value="UniProtKB-KW"/>
</dbReference>
<evidence type="ECO:0000256" key="3">
    <source>
        <dbReference type="ARBA" id="ARBA00022741"/>
    </source>
</evidence>
<evidence type="ECO:0000313" key="11">
    <source>
        <dbReference type="Proteomes" id="UP000541610"/>
    </source>
</evidence>
<feature type="domain" description="Guanylate cyclase" evidence="9">
    <location>
        <begin position="514"/>
        <end position="631"/>
    </location>
</feature>
<dbReference type="GO" id="GO:0004383">
    <property type="term" value="F:guanylate cyclase activity"/>
    <property type="evidence" value="ECO:0007669"/>
    <property type="project" value="TreeGrafter"/>
</dbReference>
<dbReference type="OrthoDB" id="354346at2759"/>
<evidence type="ECO:0000256" key="4">
    <source>
        <dbReference type="ARBA" id="ARBA00022989"/>
    </source>
</evidence>
<dbReference type="Proteomes" id="UP000541610">
    <property type="component" value="Unassembled WGS sequence"/>
</dbReference>
<keyword evidence="4 8" id="KW-1133">Transmembrane helix</keyword>
<protein>
    <recommendedName>
        <fullName evidence="9">Guanylate cyclase domain-containing protein</fullName>
    </recommendedName>
</protein>
<comment type="caution">
    <text evidence="10">The sequence shown here is derived from an EMBL/GenBank/DDBJ whole genome shotgun (WGS) entry which is preliminary data.</text>
</comment>
<evidence type="ECO:0000256" key="7">
    <source>
        <dbReference type="SAM" id="MobiDB-lite"/>
    </source>
</evidence>
<reference evidence="10 11" key="1">
    <citation type="submission" date="2020-04" db="EMBL/GenBank/DDBJ databases">
        <title>Perkinsus olseni comparative genomics.</title>
        <authorList>
            <person name="Bogema D.R."/>
        </authorList>
    </citation>
    <scope>NUCLEOTIDE SEQUENCE [LARGE SCALE GENOMIC DNA]</scope>
    <source>
        <strain evidence="10">00978-12</strain>
    </source>
</reference>
<dbReference type="CDD" id="cd07302">
    <property type="entry name" value="CHD"/>
    <property type="match status" value="1"/>
</dbReference>
<dbReference type="PANTHER" id="PTHR11920">
    <property type="entry name" value="GUANYLYL CYCLASE"/>
    <property type="match status" value="1"/>
</dbReference>